<gene>
    <name evidence="1" type="ORF">ALQ42_102366</name>
</gene>
<keyword evidence="1" id="KW-0378">Hydrolase</keyword>
<proteinExistence type="predicted"/>
<dbReference type="InterPro" id="IPR036412">
    <property type="entry name" value="HAD-like_sf"/>
</dbReference>
<organism evidence="1 2">
    <name type="scientific">Pseudomonas savastanoi pv. glycinea</name>
    <name type="common">Pseudomonas syringae pv. glycinea</name>
    <dbReference type="NCBI Taxonomy" id="318"/>
    <lineage>
        <taxon>Bacteria</taxon>
        <taxon>Pseudomonadati</taxon>
        <taxon>Pseudomonadota</taxon>
        <taxon>Gammaproteobacteria</taxon>
        <taxon>Pseudomonadales</taxon>
        <taxon>Pseudomonadaceae</taxon>
        <taxon>Pseudomonas</taxon>
    </lineage>
</organism>
<reference evidence="1 2" key="1">
    <citation type="submission" date="2018-08" db="EMBL/GenBank/DDBJ databases">
        <title>Recombination of ecologically and evolutionarily significant loci maintains genetic cohesion in the Pseudomonas syringae species complex.</title>
        <authorList>
            <person name="Dillon M."/>
            <person name="Thakur S."/>
            <person name="Almeida R.N.D."/>
            <person name="Weir B.S."/>
            <person name="Guttman D.S."/>
        </authorList>
    </citation>
    <scope>NUCLEOTIDE SEQUENCE [LARGE SCALE GENOMIC DNA]</scope>
    <source>
        <strain evidence="1 2">ICMP 6372</strain>
    </source>
</reference>
<comment type="caution">
    <text evidence="1">The sequence shown here is derived from an EMBL/GenBank/DDBJ whole genome shotgun (WGS) entry which is preliminary data.</text>
</comment>
<dbReference type="AlphaFoldDB" id="A0A3M6JR43"/>
<dbReference type="SUPFAM" id="SSF56784">
    <property type="entry name" value="HAD-like"/>
    <property type="match status" value="1"/>
</dbReference>
<accession>A0A3M6JR43</accession>
<name>A0A3M6JR43_PSESG</name>
<protein>
    <submittedName>
        <fullName evidence="1">Putative HAD-superfamily hydrolase</fullName>
    </submittedName>
</protein>
<sequence length="61" mass="7109">MHPRAILFDLDNTLTNRDLSILRYAKVFLTDFSHEMKLVTLDDIGKLILREDNGGYETVRN</sequence>
<dbReference type="GO" id="GO:0016787">
    <property type="term" value="F:hydrolase activity"/>
    <property type="evidence" value="ECO:0007669"/>
    <property type="project" value="UniProtKB-KW"/>
</dbReference>
<evidence type="ECO:0000313" key="1">
    <source>
        <dbReference type="EMBL" id="RMO35390.1"/>
    </source>
</evidence>
<evidence type="ECO:0000313" key="2">
    <source>
        <dbReference type="Proteomes" id="UP000273536"/>
    </source>
</evidence>
<feature type="non-terminal residue" evidence="1">
    <location>
        <position position="61"/>
    </location>
</feature>
<dbReference type="Proteomes" id="UP000273536">
    <property type="component" value="Unassembled WGS sequence"/>
</dbReference>
<dbReference type="EMBL" id="RBPS01000219">
    <property type="protein sequence ID" value="RMO35390.1"/>
    <property type="molecule type" value="Genomic_DNA"/>
</dbReference>